<evidence type="ECO:0000256" key="1">
    <source>
        <dbReference type="SAM" id="Phobius"/>
    </source>
</evidence>
<evidence type="ECO:0000313" key="2">
    <source>
        <dbReference type="EMBL" id="MBX35969.1"/>
    </source>
</evidence>
<sequence length="54" mass="6269">MLFHLSNRTQGAQNTFALLGFGSSPWILLILPLSLKIENRNLREQWQECLIYGH</sequence>
<keyword evidence="1" id="KW-0812">Transmembrane</keyword>
<organism evidence="2">
    <name type="scientific">Rhizophora mucronata</name>
    <name type="common">Asiatic mangrove</name>
    <dbReference type="NCBI Taxonomy" id="61149"/>
    <lineage>
        <taxon>Eukaryota</taxon>
        <taxon>Viridiplantae</taxon>
        <taxon>Streptophyta</taxon>
        <taxon>Embryophyta</taxon>
        <taxon>Tracheophyta</taxon>
        <taxon>Spermatophyta</taxon>
        <taxon>Magnoliopsida</taxon>
        <taxon>eudicotyledons</taxon>
        <taxon>Gunneridae</taxon>
        <taxon>Pentapetalae</taxon>
        <taxon>rosids</taxon>
        <taxon>fabids</taxon>
        <taxon>Malpighiales</taxon>
        <taxon>Rhizophoraceae</taxon>
        <taxon>Rhizophora</taxon>
    </lineage>
</organism>
<keyword evidence="1" id="KW-0472">Membrane</keyword>
<protein>
    <submittedName>
        <fullName evidence="2">Uncharacterized protein</fullName>
    </submittedName>
</protein>
<dbReference type="EMBL" id="GGEC01055485">
    <property type="protein sequence ID" value="MBX35969.1"/>
    <property type="molecule type" value="Transcribed_RNA"/>
</dbReference>
<name>A0A2P2N0F9_RHIMU</name>
<dbReference type="AlphaFoldDB" id="A0A2P2N0F9"/>
<proteinExistence type="predicted"/>
<keyword evidence="1" id="KW-1133">Transmembrane helix</keyword>
<reference evidence="2" key="1">
    <citation type="submission" date="2018-02" db="EMBL/GenBank/DDBJ databases">
        <title>Rhizophora mucronata_Transcriptome.</title>
        <authorList>
            <person name="Meera S.P."/>
            <person name="Sreeshan A."/>
            <person name="Augustine A."/>
        </authorList>
    </citation>
    <scope>NUCLEOTIDE SEQUENCE</scope>
    <source>
        <tissue evidence="2">Leaf</tissue>
    </source>
</reference>
<accession>A0A2P2N0F9</accession>
<feature type="transmembrane region" description="Helical" evidence="1">
    <location>
        <begin position="15"/>
        <end position="35"/>
    </location>
</feature>